<dbReference type="InterPro" id="IPR029070">
    <property type="entry name" value="Chitinase_insertion_sf"/>
</dbReference>
<dbReference type="STRING" id="104452.A0A0L7LBE8"/>
<dbReference type="GO" id="GO:0004568">
    <property type="term" value="F:chitinase activity"/>
    <property type="evidence" value="ECO:0007669"/>
    <property type="project" value="TreeGrafter"/>
</dbReference>
<dbReference type="PANTHER" id="PTHR11177">
    <property type="entry name" value="CHITINASE"/>
    <property type="match status" value="1"/>
</dbReference>
<protein>
    <submittedName>
        <fullName evidence="2">Chitinase</fullName>
    </submittedName>
</protein>
<dbReference type="InterPro" id="IPR050314">
    <property type="entry name" value="Glycosyl_Hydrlase_18"/>
</dbReference>
<feature type="domain" description="GH18" evidence="1">
    <location>
        <begin position="4"/>
        <end position="421"/>
    </location>
</feature>
<evidence type="ECO:0000259" key="1">
    <source>
        <dbReference type="PROSITE" id="PS51910"/>
    </source>
</evidence>
<dbReference type="InterPro" id="IPR011583">
    <property type="entry name" value="Chitinase_II/V-like_cat"/>
</dbReference>
<comment type="caution">
    <text evidence="2">The sequence shown here is derived from an EMBL/GenBank/DDBJ whole genome shotgun (WGS) entry which is preliminary data.</text>
</comment>
<dbReference type="GO" id="GO:0006032">
    <property type="term" value="P:chitin catabolic process"/>
    <property type="evidence" value="ECO:0007669"/>
    <property type="project" value="TreeGrafter"/>
</dbReference>
<accession>A0A0L7LBE8</accession>
<dbReference type="GO" id="GO:0008061">
    <property type="term" value="F:chitin binding"/>
    <property type="evidence" value="ECO:0007669"/>
    <property type="project" value="InterPro"/>
</dbReference>
<dbReference type="Pfam" id="PF00704">
    <property type="entry name" value="Glyco_hydro_18"/>
    <property type="match status" value="3"/>
</dbReference>
<sequence length="517" mass="57729">MHGKKVVCYVATWAVYRKQHGQFNLEDLDPSLCTHLIYSFAGLDENKNSIKTGFKRLVALKERYPHLKVTIAIGGWNEGSPKYSKMASEPESREAFVKSVLELKEAFEPFNYILTAALGAGQSTMESAYELAKLSRHLDLIHMMAYDYHGTWDGLVGANAPLRGTGDSDVLHVVSGHQSTMESAYELAKLSRHLDLIHMMAYDYHGSWDGLIGANAPLRGTGGSVVLHVVSGHLSTMESAYELAKLSRHLDMIHMMAYDYHGTWDGLVSANAPLRGTGDRVSPYKLVLGLPFYGRTFVLSDPDSRRVEFGRTPVKTKGFKGPYTGEDGFMGYNEICSEISNKSSPWTHYWDERSATPYLRDGERVISYDNARSIAIKVKMAVDRGLGGLMVWSIDTDDFRGLCAEEPEPYRDFIERYNKIVDQPLLQEALKTLNLPDGELTLRLPVRKPGSNYNLLRSINEATSLAIQEKRILDEMSRVTRENEIQDDDDGGSASGVVSSFVTVLMCLLVVNICKMV</sequence>
<proteinExistence type="predicted"/>
<dbReference type="Gene3D" id="3.10.50.10">
    <property type="match status" value="1"/>
</dbReference>
<feature type="non-terminal residue" evidence="2">
    <location>
        <position position="1"/>
    </location>
</feature>
<name>A0A0L7LBE8_OPEBR</name>
<dbReference type="Gene3D" id="3.20.20.80">
    <property type="entry name" value="Glycosidases"/>
    <property type="match status" value="4"/>
</dbReference>
<dbReference type="SUPFAM" id="SSF51445">
    <property type="entry name" value="(Trans)glycosidases"/>
    <property type="match status" value="3"/>
</dbReference>
<dbReference type="InterPro" id="IPR017853">
    <property type="entry name" value="GH"/>
</dbReference>
<dbReference type="GO" id="GO:0005576">
    <property type="term" value="C:extracellular region"/>
    <property type="evidence" value="ECO:0007669"/>
    <property type="project" value="TreeGrafter"/>
</dbReference>
<dbReference type="EMBL" id="JTDY01001849">
    <property type="protein sequence ID" value="KOB72725.1"/>
    <property type="molecule type" value="Genomic_DNA"/>
</dbReference>
<evidence type="ECO:0000313" key="2">
    <source>
        <dbReference type="EMBL" id="KOB72725.1"/>
    </source>
</evidence>
<reference evidence="2 3" key="1">
    <citation type="journal article" date="2015" name="Genome Biol. Evol.">
        <title>The genome of winter moth (Operophtera brumata) provides a genomic perspective on sexual dimorphism and phenology.</title>
        <authorList>
            <person name="Derks M.F."/>
            <person name="Smit S."/>
            <person name="Salis L."/>
            <person name="Schijlen E."/>
            <person name="Bossers A."/>
            <person name="Mateman C."/>
            <person name="Pijl A.S."/>
            <person name="de Ridder D."/>
            <person name="Groenen M.A."/>
            <person name="Visser M.E."/>
            <person name="Megens H.J."/>
        </authorList>
    </citation>
    <scope>NUCLEOTIDE SEQUENCE [LARGE SCALE GENOMIC DNA]</scope>
    <source>
        <strain evidence="2">WM2013NL</strain>
        <tissue evidence="2">Head and thorax</tissue>
    </source>
</reference>
<dbReference type="SUPFAM" id="SSF54556">
    <property type="entry name" value="Chitinase insertion domain"/>
    <property type="match status" value="1"/>
</dbReference>
<keyword evidence="3" id="KW-1185">Reference proteome</keyword>
<gene>
    <name evidence="2" type="ORF">OBRU01_11888</name>
</gene>
<organism evidence="2 3">
    <name type="scientific">Operophtera brumata</name>
    <name type="common">Winter moth</name>
    <name type="synonym">Phalaena brumata</name>
    <dbReference type="NCBI Taxonomy" id="104452"/>
    <lineage>
        <taxon>Eukaryota</taxon>
        <taxon>Metazoa</taxon>
        <taxon>Ecdysozoa</taxon>
        <taxon>Arthropoda</taxon>
        <taxon>Hexapoda</taxon>
        <taxon>Insecta</taxon>
        <taxon>Pterygota</taxon>
        <taxon>Neoptera</taxon>
        <taxon>Endopterygota</taxon>
        <taxon>Lepidoptera</taxon>
        <taxon>Glossata</taxon>
        <taxon>Ditrysia</taxon>
        <taxon>Geometroidea</taxon>
        <taxon>Geometridae</taxon>
        <taxon>Larentiinae</taxon>
        <taxon>Operophtera</taxon>
    </lineage>
</organism>
<dbReference type="Proteomes" id="UP000037510">
    <property type="component" value="Unassembled WGS sequence"/>
</dbReference>
<dbReference type="GO" id="GO:0005975">
    <property type="term" value="P:carbohydrate metabolic process"/>
    <property type="evidence" value="ECO:0007669"/>
    <property type="project" value="InterPro"/>
</dbReference>
<dbReference type="SMART" id="SM00636">
    <property type="entry name" value="Glyco_18"/>
    <property type="match status" value="1"/>
</dbReference>
<feature type="non-terminal residue" evidence="2">
    <location>
        <position position="517"/>
    </location>
</feature>
<dbReference type="InterPro" id="IPR001223">
    <property type="entry name" value="Glyco_hydro18_cat"/>
</dbReference>
<dbReference type="AlphaFoldDB" id="A0A0L7LBE8"/>
<dbReference type="PROSITE" id="PS51910">
    <property type="entry name" value="GH18_2"/>
    <property type="match status" value="1"/>
</dbReference>
<dbReference type="PANTHER" id="PTHR11177:SF403">
    <property type="entry name" value="CHITINASE 2-RELATED"/>
    <property type="match status" value="1"/>
</dbReference>
<evidence type="ECO:0000313" key="3">
    <source>
        <dbReference type="Proteomes" id="UP000037510"/>
    </source>
</evidence>